<dbReference type="Proteomes" id="UP000239800">
    <property type="component" value="Unassembled WGS sequence"/>
</dbReference>
<dbReference type="CDD" id="cd03801">
    <property type="entry name" value="GT4_PimA-like"/>
    <property type="match status" value="1"/>
</dbReference>
<evidence type="ECO:0008006" key="5">
    <source>
        <dbReference type="Google" id="ProtNLM"/>
    </source>
</evidence>
<dbReference type="InterPro" id="IPR028098">
    <property type="entry name" value="Glyco_trans_4-like_N"/>
</dbReference>
<dbReference type="RefSeq" id="WP_104813433.1">
    <property type="nucleotide sequence ID" value="NZ_MQUB01000001.1"/>
</dbReference>
<evidence type="ECO:0000259" key="2">
    <source>
        <dbReference type="Pfam" id="PF13579"/>
    </source>
</evidence>
<dbReference type="AlphaFoldDB" id="A0A2S7KS98"/>
<evidence type="ECO:0000313" key="3">
    <source>
        <dbReference type="EMBL" id="PQB05490.1"/>
    </source>
</evidence>
<dbReference type="EMBL" id="MQUB01000001">
    <property type="protein sequence ID" value="PQB05490.1"/>
    <property type="molecule type" value="Genomic_DNA"/>
</dbReference>
<dbReference type="InterPro" id="IPR050194">
    <property type="entry name" value="Glycosyltransferase_grp1"/>
</dbReference>
<dbReference type="InterPro" id="IPR001296">
    <property type="entry name" value="Glyco_trans_1"/>
</dbReference>
<dbReference type="Pfam" id="PF00534">
    <property type="entry name" value="Glycos_transf_1"/>
    <property type="match status" value="1"/>
</dbReference>
<dbReference type="PANTHER" id="PTHR45947">
    <property type="entry name" value="SULFOQUINOVOSYL TRANSFERASE SQD2"/>
    <property type="match status" value="1"/>
</dbReference>
<accession>A0A2S7KS98</accession>
<keyword evidence="4" id="KW-1185">Reference proteome</keyword>
<evidence type="ECO:0000259" key="1">
    <source>
        <dbReference type="Pfam" id="PF00534"/>
    </source>
</evidence>
<feature type="domain" description="Glycosyl transferase family 1" evidence="1">
    <location>
        <begin position="213"/>
        <end position="343"/>
    </location>
</feature>
<dbReference type="SUPFAM" id="SSF53756">
    <property type="entry name" value="UDP-Glycosyltransferase/glycogen phosphorylase"/>
    <property type="match status" value="1"/>
</dbReference>
<dbReference type="PANTHER" id="PTHR45947:SF13">
    <property type="entry name" value="TRANSFERASE"/>
    <property type="match status" value="1"/>
</dbReference>
<comment type="caution">
    <text evidence="3">The sequence shown here is derived from an EMBL/GenBank/DDBJ whole genome shotgun (WGS) entry which is preliminary data.</text>
</comment>
<dbReference type="OrthoDB" id="9787111at2"/>
<feature type="domain" description="Glycosyltransferase subfamily 4-like N-terminal" evidence="2">
    <location>
        <begin position="54"/>
        <end position="194"/>
    </location>
</feature>
<dbReference type="Gene3D" id="3.40.50.2000">
    <property type="entry name" value="Glycogen Phosphorylase B"/>
    <property type="match status" value="2"/>
</dbReference>
<evidence type="ECO:0000313" key="4">
    <source>
        <dbReference type="Proteomes" id="UP000239800"/>
    </source>
</evidence>
<name>A0A2S7KS98_9FLAO</name>
<gene>
    <name evidence="3" type="ORF">BST85_11750</name>
</gene>
<sequence>MRVLQIHNSYQHRGGEDVVVDIEQDLLRRHGVKVEQLMFSNDQLNPVNLYFNKSAAVELRQKIQSFQPDVIHVHNLFYQASPSVLYEAKKHRVPVVMTLHNFRLICPNAMFMRNNGVCTQCLDRKFATPAIRHACFQDSGIKSAALASALFYHNLRGSWRKKVDKFLVLTPFIRNLILSSSLNLQPDQVAVKPNSTDDLAPIFPPEDRSGPYVCIGRLSKEKGLNTLIEAFNRLPELKLCIIGDGPQMEELSELAGPNIQFVGPKDRQSVQQALKRAPALIFTSVIYEGLPNGIIESFSAGTPVIASDVDNINQIVNHKQNGLLFESKNTDDLVKTIQYFNDHRDDKLYRGARDTYEQKYTHQQNFEALMNVYHSVASSYEEKNT</sequence>
<protein>
    <recommendedName>
        <fullName evidence="5">Glycosyl transferase family 1</fullName>
    </recommendedName>
</protein>
<organism evidence="3 4">
    <name type="scientific">Aureitalea marina</name>
    <dbReference type="NCBI Taxonomy" id="930804"/>
    <lineage>
        <taxon>Bacteria</taxon>
        <taxon>Pseudomonadati</taxon>
        <taxon>Bacteroidota</taxon>
        <taxon>Flavobacteriia</taxon>
        <taxon>Flavobacteriales</taxon>
        <taxon>Flavobacteriaceae</taxon>
        <taxon>Aureitalea</taxon>
    </lineage>
</organism>
<proteinExistence type="predicted"/>
<dbReference type="Pfam" id="PF13579">
    <property type="entry name" value="Glyco_trans_4_4"/>
    <property type="match status" value="1"/>
</dbReference>
<reference evidence="3 4" key="1">
    <citation type="submission" date="2016-11" db="EMBL/GenBank/DDBJ databases">
        <title>Trade-off between light-utilization and light-protection in marine flavobacteria.</title>
        <authorList>
            <person name="Kumagai Y."/>
        </authorList>
    </citation>
    <scope>NUCLEOTIDE SEQUENCE [LARGE SCALE GENOMIC DNA]</scope>
    <source>
        <strain evidence="3 4">NBRC 107741</strain>
    </source>
</reference>
<dbReference type="GO" id="GO:0016757">
    <property type="term" value="F:glycosyltransferase activity"/>
    <property type="evidence" value="ECO:0007669"/>
    <property type="project" value="InterPro"/>
</dbReference>